<comment type="catalytic activity">
    <reaction evidence="1">
        <text>Thiol-dependent hydrolysis of ester, thioester, amide, peptide and isopeptide bonds formed by the C-terminal Gly of ubiquitin (a 76-residue protein attached to proteins as an intracellular targeting signal).</text>
        <dbReference type="EC" id="3.4.19.12"/>
    </reaction>
</comment>
<evidence type="ECO:0000256" key="6">
    <source>
        <dbReference type="ARBA" id="ARBA00022807"/>
    </source>
</evidence>
<evidence type="ECO:0000256" key="2">
    <source>
        <dbReference type="ARBA" id="ARBA00012759"/>
    </source>
</evidence>
<feature type="domain" description="DUF3645" evidence="9">
    <location>
        <begin position="2369"/>
        <end position="2401"/>
    </location>
</feature>
<dbReference type="EMBL" id="QGMG01000091">
    <property type="protein sequence ID" value="TVY57461.1"/>
    <property type="molecule type" value="Genomic_DNA"/>
</dbReference>
<keyword evidence="5" id="KW-0378">Hydrolase</keyword>
<reference evidence="11 12" key="1">
    <citation type="submission" date="2018-05" db="EMBL/GenBank/DDBJ databases">
        <title>Whole genome sequencing for identification of molecular markers to develop diagnostic detection tools for the regulated plant pathogen Lachnellula willkommii.</title>
        <authorList>
            <person name="Giroux E."/>
            <person name="Bilodeau G."/>
        </authorList>
    </citation>
    <scope>NUCLEOTIDE SEQUENCE [LARGE SCALE GENOMIC DNA]</scope>
    <source>
        <strain evidence="11 12">CBS 625.97</strain>
    </source>
</reference>
<evidence type="ECO:0000313" key="12">
    <source>
        <dbReference type="Proteomes" id="UP000481288"/>
    </source>
</evidence>
<dbReference type="EC" id="3.4.19.12" evidence="2"/>
<dbReference type="Pfam" id="PF12359">
    <property type="entry name" value="DUF3645"/>
    <property type="match status" value="1"/>
</dbReference>
<gene>
    <name evidence="11" type="ORF">LCER1_G004978</name>
</gene>
<protein>
    <recommendedName>
        <fullName evidence="2">ubiquitinyl hydrolase 1</fullName>
        <ecNumber evidence="2">3.4.19.12</ecNumber>
    </recommendedName>
</protein>
<feature type="domain" description="DUF3638" evidence="8">
    <location>
        <begin position="2004"/>
        <end position="2248"/>
    </location>
</feature>
<dbReference type="Pfam" id="PF20255">
    <property type="entry name" value="DUF6606"/>
    <property type="match status" value="1"/>
</dbReference>
<evidence type="ECO:0000259" key="9">
    <source>
        <dbReference type="Pfam" id="PF12359"/>
    </source>
</evidence>
<organism evidence="11 12">
    <name type="scientific">Lachnellula cervina</name>
    <dbReference type="NCBI Taxonomy" id="1316786"/>
    <lineage>
        <taxon>Eukaryota</taxon>
        <taxon>Fungi</taxon>
        <taxon>Dikarya</taxon>
        <taxon>Ascomycota</taxon>
        <taxon>Pezizomycotina</taxon>
        <taxon>Leotiomycetes</taxon>
        <taxon>Helotiales</taxon>
        <taxon>Lachnaceae</taxon>
        <taxon>Lachnellula</taxon>
    </lineage>
</organism>
<dbReference type="GO" id="GO:0006508">
    <property type="term" value="P:proteolysis"/>
    <property type="evidence" value="ECO:0007669"/>
    <property type="project" value="UniProtKB-KW"/>
</dbReference>
<keyword evidence="12" id="KW-1185">Reference proteome</keyword>
<dbReference type="Pfam" id="PF12340">
    <property type="entry name" value="DUF3638"/>
    <property type="match status" value="1"/>
</dbReference>
<dbReference type="InterPro" id="IPR046541">
    <property type="entry name" value="DUF6606"/>
</dbReference>
<evidence type="ECO:0000259" key="10">
    <source>
        <dbReference type="Pfam" id="PF20255"/>
    </source>
</evidence>
<evidence type="ECO:0000256" key="7">
    <source>
        <dbReference type="SAM" id="MobiDB-lite"/>
    </source>
</evidence>
<dbReference type="PANTHER" id="PTHR13367:SF34">
    <property type="match status" value="1"/>
</dbReference>
<evidence type="ECO:0000313" key="11">
    <source>
        <dbReference type="EMBL" id="TVY57461.1"/>
    </source>
</evidence>
<evidence type="ECO:0000256" key="5">
    <source>
        <dbReference type="ARBA" id="ARBA00022801"/>
    </source>
</evidence>
<evidence type="ECO:0000256" key="1">
    <source>
        <dbReference type="ARBA" id="ARBA00000707"/>
    </source>
</evidence>
<dbReference type="InterPro" id="IPR022105">
    <property type="entry name" value="DUF3645"/>
</dbReference>
<accession>A0A7D8UVF8</accession>
<dbReference type="Proteomes" id="UP000481288">
    <property type="component" value="Unassembled WGS sequence"/>
</dbReference>
<dbReference type="PANTHER" id="PTHR13367">
    <property type="entry name" value="UBIQUITIN THIOESTERASE"/>
    <property type="match status" value="1"/>
</dbReference>
<feature type="compositionally biased region" description="Basic and acidic residues" evidence="7">
    <location>
        <begin position="2832"/>
        <end position="2848"/>
    </location>
</feature>
<keyword evidence="3" id="KW-0645">Protease</keyword>
<dbReference type="InterPro" id="IPR051346">
    <property type="entry name" value="OTU_Deubiquitinase"/>
</dbReference>
<keyword evidence="4" id="KW-0833">Ubl conjugation pathway</keyword>
<dbReference type="InterPro" id="IPR022099">
    <property type="entry name" value="DUF3638"/>
</dbReference>
<evidence type="ECO:0000259" key="8">
    <source>
        <dbReference type="Pfam" id="PF12340"/>
    </source>
</evidence>
<evidence type="ECO:0000256" key="4">
    <source>
        <dbReference type="ARBA" id="ARBA00022786"/>
    </source>
</evidence>
<dbReference type="OrthoDB" id="3182339at2759"/>
<evidence type="ECO:0000256" key="3">
    <source>
        <dbReference type="ARBA" id="ARBA00022670"/>
    </source>
</evidence>
<dbReference type="GO" id="GO:0004843">
    <property type="term" value="F:cysteine-type deubiquitinase activity"/>
    <property type="evidence" value="ECO:0007669"/>
    <property type="project" value="UniProtKB-EC"/>
</dbReference>
<feature type="region of interest" description="Disordered" evidence="7">
    <location>
        <begin position="2832"/>
        <end position="2853"/>
    </location>
</feature>
<name>A0A7D8UVF8_9HELO</name>
<sequence length="3134" mass="355456">MDADAPLGLPLEYIINHVFLPPKLPQLNDTTTEVEVGLTKLFHETLNTFIGLLPEDDQDDLIALPPMLSILLDDGSQGSPIRNLDQKLADMVHGDVLALQLTHQNAGLVLRRQAQTYSIETFELSATTKAVMGTIGRVVRMFPGPVIAVSDTRVRDRDFRKVFTQCLMSLEGETLDDALSKGCGTHKDTVHPQFVTEWLPGILRGIGSPIDVSRICKRTRDDVLWGGGLEPWRRSPRWTLLRVVMQTSIASPAGDHTHYKIFMVYFMATVLDLALNHEYPSDIIQIMLAKINRRIRKLDLIIVDDDVPWAEQAQDFIAETMEAARGLLAKRWSTIQKSANSAGTFRLAELKKLKPHSNTTLRLPNLRPYLEQLHNINLPQLDNNTFSGNGSPRINGRGSSLPDPESFNHESHLDICLSLMDLELWVSHSLDSWLDQHIKSKQSLVHLSRVISWYMTTSVTIYNEFPEGFSVMVLTLMLLWTALDKGVVSHYPLLSKFDPGFPTNLFDSLLLPKRHQMVQLRDVEKHLLKRKANSLVRNSSVFGDVSSPLSFGAQYFDQSLDHQKLKKLIEKNAKADSHAKKAELRNAKVEFSKLMTKSNELSCTSATAWHGRGRYRSQKIIHDPHCIKCRLRKQAQTLRISCHEWPLPASEVAAKSVVFELDIPTLIRTWRSSTYQILVDVLSSSPPLPGKRNNFTLTQYRGLAGYLTSKAGRLELASSTKPFTQTQHASQTVSEATEDSVCLPNNLNFAMQDSKSQRETSEYLNKYDIHARCTLKLPMGCYNTLQYAVSGTKHTSNEFISRQGSCPDGLTVHEMHAFAALRSGHRLQWLNIARELISRTLDFGKEEVHLLLLQASWQAGPSALQQVSRDAHIELEEENFGQDLLSALEVGLTSVESNWQGSVAALTFISLAARLLSISLHESIRDRCLKFLQKARYIAVEWLRVVVKLLHDSSDVGEMDYLTLRVLDLALICHCTFDIDPRQLPSLLSSADNIAILIETATIVNDRWPVSEGALTTLTRELLRRFSRTSHALETTLKNQIIASADGLDQAVGRLWSGYEPGTPWVVVETPDDRWLTTHTADSDNVSSTVHFNLLTGSLLINGHPLGRLPREYESSLTYQRLFGNKILEVVPSTRGLPFETRSSVFGFRVEFGLAGEELIVRARQSQELYEVVPVHALTDDFPRTLVQNYVHWVHRGTMVIEWRPLESKWFPSSENWHISTPEDPKTSSLELGGRRLVDPESTTAGVIYRWLKPLESRPNINIYYNTETLETEVRLPRLNLDFILRKTGLESKQFRGMVIDTNQYIGTLHGLLHKLVLKDIQGPSRVAIIPHGTVSFHRVKHHVQVSISTGLGDKIPYHQFVIDKDLGLLKDNGNLRSRLFKLYLHALTSHCLPDSLTSRTGSEEALDGLRLASTRSFLSLDQEHVEQLKLFAKLTPARDFYPKGSKFMQTVNWENLSPLSHHEGFVQEARLMLAQAESFRVFQTSSGIKYNIEQRGSSELRRRAAIRNAAYRVHLFGAEDFTSSFDAFYDEARDSIPNSFREKEACYISTMVDKWTCRLEPYDNLFRQIQLWGPFIYGPQPGFKFNFDKRWLESPSSFMSQYWCSMQQLLSQSDATRDKFGITIFLANLAHSKHGNIPLVHTLLALATAPALRNVQPPAYEHFDLSGGFEPDKSRLSRILQACKVPFEESPERLIVRLPNELDVNYLDRRVAAYEAATKLQINKCLNGLMQQWPSKDIICPKTPEIKNYLPGLEASIEEIRSSFRSWHQNFEFMNYIQEIQTVLDSLPRPLYVPESYSIPPQEDPYTKARAYLKIDDLLQNPAPELPLPQDDFPDLVFTNDQLEGKLGPSKLKSLLTKLSKSAKGHYQKMYIKDLQKSHNAFLADSSSSAQLTSAPPYAVLKKHLEICKENVESLYKKICSRLVISSSPVYESARQASMLPRLSPSILLRLLARINPVALSAEWKVALTRYALAIASMQRAERLVACGKRVSDIVNELTNGGHTNWDPMEFPEWLLLELESNILIRPEQAQIAREMIAPQSGSNSIMQLNMGLGKSSVIVPIVAATLADSTKLARVVVLKSLSEQMFQLLVSKLGGLIGRRIYRLPISRSLAPSWHSANLIQKTYEECMACGGILLVQPESLLSFELLGLDHLLYQELNPEVNLAPSNSSPKKSQEPSMYEIGKVMVQTQQWLYQHARDILDESDEILSVRFELIYTLGIQQNIQFSPDRWSIIQRVLDVLSETARGLRNEFPKGLEVLEGSAGAFPRIRILQEAAGKHLLDKVSQFICRSGMSSLAMWTFNQEERSVVFEFLTNLQIPQARAAIFETKVFKTEFIKMSLLLLRGLFAAGVLEFVFAKKRWRVNYGLDLSRSMLAVPYHAKDNPSARSEFSHPDTAIALTCLSYYYGGLTDQQIHASFEELFLSDQAQEDYAQWIEKCEDLPKCFRQLTGVNLRDKQQCSHQLFPSLRYSKGLIDYYLEHLVFPKEMKEFSNKLSSSGWEIAREKMHPMTGFSGTNDSKYMLPIPIKQCDLPEQLSTNAEVLACLLQPENSYDTVYTPRLETLDATALIKMAVDMLPPVRVLLDVGAQLLEDNEKIATSWLDRVASEDAQAVIFFHENDIFVLNREGMKEPLLISPFAKQMDRCLVYLDEAHTRGTDLKMPADYRAIVTLGPDLTKDRLSQACKRLRKLGQGQSVVFCAPLEVESKILEYSGKKEAKLIEVEDVLLWTMRNSWDFTKNGMPLWATQGMRHYRRRAACDLSGAIPRVPIGILEPEALTLDERYGLDRQLVDEGIVCRNRIQVDNDVTRAELCSIRAKCREFGLSSFGDSDLHEEQERELHPENEREQQVEPPLPTTPYKHTLHANIRQLVLTGELTSNEGLTRAFNVFRRTRARERLNVDDWPENLLISHDFAFTVRVPDEGNQDSFLRPVNWILSFKGQNCELKYLILSPFEVQELLPQMRGQNRVRLHVYSPRLSLSNRSLEDLSFCAVPPVADGWSTPAISTTLNLFAGQLYIRDATEYHTLCRFLGVRFQTYEDLDVSADGFISPESRHLQDDETAAICKFAHSPIDFLRLVTTFRRLGQTFATSHVGKILSGELVRAMDFEVMERIEEDFDAMDVDQPMITIKREPGVL</sequence>
<feature type="domain" description="DUF6606" evidence="10">
    <location>
        <begin position="14"/>
        <end position="271"/>
    </location>
</feature>
<proteinExistence type="predicted"/>
<comment type="caution">
    <text evidence="11">The sequence shown here is derived from an EMBL/GenBank/DDBJ whole genome shotgun (WGS) entry which is preliminary data.</text>
</comment>
<keyword evidence="6" id="KW-0788">Thiol protease</keyword>